<evidence type="ECO:0000313" key="6">
    <source>
        <dbReference type="EMBL" id="EGV64178.1"/>
    </source>
</evidence>
<feature type="domain" description="Nucleotide exchange factor Fes1" evidence="5">
    <location>
        <begin position="1"/>
        <end position="80"/>
    </location>
</feature>
<gene>
    <name evidence="6" type="ORF">CANTEDRAFT_114241</name>
</gene>
<dbReference type="GO" id="GO:0000774">
    <property type="term" value="F:adenyl-nucleotide exchange factor activity"/>
    <property type="evidence" value="ECO:0007669"/>
    <property type="project" value="TreeGrafter"/>
</dbReference>
<organism evidence="7">
    <name type="scientific">Candida tenuis (strain ATCC 10573 / BCRC 21748 / CBS 615 / JCM 9827 / NBRC 10315 / NRRL Y-1498 / VKM Y-70)</name>
    <name type="common">Yeast</name>
    <name type="synonym">Yamadazyma tenuis</name>
    <dbReference type="NCBI Taxonomy" id="590646"/>
    <lineage>
        <taxon>Eukaryota</taxon>
        <taxon>Fungi</taxon>
        <taxon>Dikarya</taxon>
        <taxon>Ascomycota</taxon>
        <taxon>Saccharomycotina</taxon>
        <taxon>Pichiomycetes</taxon>
        <taxon>Debaryomycetaceae</taxon>
        <taxon>Yamadazyma</taxon>
    </lineage>
</organism>
<keyword evidence="4" id="KW-0677">Repeat</keyword>
<name>G3B3K9_CANTC</name>
<evidence type="ECO:0000256" key="1">
    <source>
        <dbReference type="ARBA" id="ARBA00011045"/>
    </source>
</evidence>
<dbReference type="STRING" id="590646.G3B3K9"/>
<keyword evidence="7" id="KW-1185">Reference proteome</keyword>
<dbReference type="InterPro" id="IPR016024">
    <property type="entry name" value="ARM-type_fold"/>
</dbReference>
<dbReference type="GeneID" id="18247330"/>
<proteinExistence type="inferred from homology"/>
<dbReference type="InterPro" id="IPR050693">
    <property type="entry name" value="Hsp70_NEF-Inhibitors"/>
</dbReference>
<dbReference type="GO" id="GO:0005783">
    <property type="term" value="C:endoplasmic reticulum"/>
    <property type="evidence" value="ECO:0007669"/>
    <property type="project" value="TreeGrafter"/>
</dbReference>
<protein>
    <recommendedName>
        <fullName evidence="3">Hsp70 nucleotide exchange factor FES1</fullName>
    </recommendedName>
    <alternativeName>
        <fullName evidence="2">Hsp70 nucleotide exchange factor fes1</fullName>
    </alternativeName>
</protein>
<sequence>MDKLLAWSLAQQSGDKEAMAKIGQPDMKALNSLFGGVDEPTLMTQAMLVAQNPEASVEDREVALENFEMLIENLDNANNIENLKLWPAVISLLDESVDSSLRVLAASIVGIAVQNNTKSQEDFLKYDTGFKSLVQYSVDPSTSVELKLKLLFAISSLVRNNQDSFKFFNKLKGWTILTLLDKHDNHKVDIRVLSVLSSVLTSESLFKSEIEAKLHEYKLVDKLINSLLNDNITCMEKSLSILGQLISLNFKFEAGELKLLSKNIDKISHLKEEYSEDFAKIRKITKSA</sequence>
<dbReference type="OrthoDB" id="10250458at2759"/>
<dbReference type="eggNOG" id="KOG2160">
    <property type="taxonomic scope" value="Eukaryota"/>
</dbReference>
<evidence type="ECO:0000256" key="2">
    <source>
        <dbReference type="ARBA" id="ARBA00015214"/>
    </source>
</evidence>
<dbReference type="KEGG" id="cten:18247330"/>
<dbReference type="Gene3D" id="1.25.10.10">
    <property type="entry name" value="Leucine-rich Repeat Variant"/>
    <property type="match status" value="1"/>
</dbReference>
<dbReference type="AlphaFoldDB" id="G3B3K9"/>
<evidence type="ECO:0000259" key="5">
    <source>
        <dbReference type="Pfam" id="PF08609"/>
    </source>
</evidence>
<dbReference type="HOGENOM" id="CLU_046722_1_0_1"/>
<evidence type="ECO:0000256" key="4">
    <source>
        <dbReference type="ARBA" id="ARBA00022737"/>
    </source>
</evidence>
<reference evidence="6 7" key="1">
    <citation type="journal article" date="2011" name="Proc. Natl. Acad. Sci. U.S.A.">
        <title>Comparative genomics of xylose-fermenting fungi for enhanced biofuel production.</title>
        <authorList>
            <person name="Wohlbach D.J."/>
            <person name="Kuo A."/>
            <person name="Sato T.K."/>
            <person name="Potts K.M."/>
            <person name="Salamov A.A."/>
            <person name="LaButti K.M."/>
            <person name="Sun H."/>
            <person name="Clum A."/>
            <person name="Pangilinan J.L."/>
            <person name="Lindquist E.A."/>
            <person name="Lucas S."/>
            <person name="Lapidus A."/>
            <person name="Jin M."/>
            <person name="Gunawan C."/>
            <person name="Balan V."/>
            <person name="Dale B.E."/>
            <person name="Jeffries T.W."/>
            <person name="Zinkel R."/>
            <person name="Barry K.W."/>
            <person name="Grigoriev I.V."/>
            <person name="Gasch A.P."/>
        </authorList>
    </citation>
    <scope>NUCLEOTIDE SEQUENCE [LARGE SCALE GENOMIC DNA]</scope>
    <source>
        <strain evidence="7">ATCC 10573 / BCRC 21748 / CBS 615 / JCM 9827 / NBRC 10315 / NRRL Y-1498 / VKM Y-70</strain>
    </source>
</reference>
<dbReference type="EMBL" id="GL996521">
    <property type="protein sequence ID" value="EGV64178.1"/>
    <property type="molecule type" value="Genomic_DNA"/>
</dbReference>
<dbReference type="PANTHER" id="PTHR19316:SF18">
    <property type="entry name" value="HSP70-BINDING PROTEIN 1"/>
    <property type="match status" value="1"/>
</dbReference>
<dbReference type="Pfam" id="PF08609">
    <property type="entry name" value="Fes1"/>
    <property type="match status" value="1"/>
</dbReference>
<dbReference type="SUPFAM" id="SSF48371">
    <property type="entry name" value="ARM repeat"/>
    <property type="match status" value="1"/>
</dbReference>
<comment type="similarity">
    <text evidence="1">Belongs to the FES1 family.</text>
</comment>
<evidence type="ECO:0000256" key="3">
    <source>
        <dbReference type="ARBA" id="ARBA00020719"/>
    </source>
</evidence>
<dbReference type="Proteomes" id="UP000000707">
    <property type="component" value="Unassembled WGS sequence"/>
</dbReference>
<evidence type="ECO:0000313" key="7">
    <source>
        <dbReference type="Proteomes" id="UP000000707"/>
    </source>
</evidence>
<dbReference type="InterPro" id="IPR011989">
    <property type="entry name" value="ARM-like"/>
</dbReference>
<dbReference type="PANTHER" id="PTHR19316">
    <property type="entry name" value="PROTEIN FOLDING REGULATOR"/>
    <property type="match status" value="1"/>
</dbReference>
<dbReference type="InterPro" id="IPR013918">
    <property type="entry name" value="Nucleotide_exch_fac_Fes1"/>
</dbReference>
<accession>G3B3K9</accession>